<dbReference type="AlphaFoldDB" id="A0AAG5D5A4"/>
<reference evidence="1" key="1">
    <citation type="submission" date="2024-04" db="UniProtKB">
        <authorList>
            <consortium name="EnsemblMetazoa"/>
        </authorList>
    </citation>
    <scope>IDENTIFICATION</scope>
    <source>
        <strain evidence="1">EBRO</strain>
    </source>
</reference>
<sequence>MNVLIQGNRFRNIHTSSLLHDNRIKFICRGQASPPPFIEFRFVPAAMNDAGSVKSILLQSINVSIHSANVSSTAEMKQPISGPGTVQQLRGHSTCGCPPLFLEHLIDETTVTSSRSSSIPRDEMQFIVTSPIGAINAGSTALLQCKASFYQFSNCFVFQ</sequence>
<evidence type="ECO:0000313" key="1">
    <source>
        <dbReference type="EnsemblMetazoa" id="ENSAATROPP006326"/>
    </source>
</evidence>
<organism evidence="1 2">
    <name type="scientific">Anopheles atroparvus</name>
    <name type="common">European mosquito</name>
    <dbReference type="NCBI Taxonomy" id="41427"/>
    <lineage>
        <taxon>Eukaryota</taxon>
        <taxon>Metazoa</taxon>
        <taxon>Ecdysozoa</taxon>
        <taxon>Arthropoda</taxon>
        <taxon>Hexapoda</taxon>
        <taxon>Insecta</taxon>
        <taxon>Pterygota</taxon>
        <taxon>Neoptera</taxon>
        <taxon>Endopterygota</taxon>
        <taxon>Diptera</taxon>
        <taxon>Nematocera</taxon>
        <taxon>Culicoidea</taxon>
        <taxon>Culicidae</taxon>
        <taxon>Anophelinae</taxon>
        <taxon>Anopheles</taxon>
    </lineage>
</organism>
<evidence type="ECO:0000313" key="2">
    <source>
        <dbReference type="Proteomes" id="UP000075880"/>
    </source>
</evidence>
<dbReference type="EnsemblMetazoa" id="ENSAATROPT007043">
    <property type="protein sequence ID" value="ENSAATROPP006326"/>
    <property type="gene ID" value="ENSAATROPG005740"/>
</dbReference>
<name>A0AAG5D5A4_ANOAO</name>
<accession>A0AAG5D5A4</accession>
<keyword evidence="2" id="KW-1185">Reference proteome</keyword>
<proteinExistence type="predicted"/>
<protein>
    <submittedName>
        <fullName evidence="1">Uncharacterized protein</fullName>
    </submittedName>
</protein>
<dbReference type="Proteomes" id="UP000075880">
    <property type="component" value="Unassembled WGS sequence"/>
</dbReference>